<feature type="compositionally biased region" description="Pro residues" evidence="1">
    <location>
        <begin position="298"/>
        <end position="309"/>
    </location>
</feature>
<feature type="compositionally biased region" description="Basic and acidic residues" evidence="1">
    <location>
        <begin position="456"/>
        <end position="474"/>
    </location>
</feature>
<feature type="compositionally biased region" description="Basic and acidic residues" evidence="1">
    <location>
        <begin position="178"/>
        <end position="192"/>
    </location>
</feature>
<evidence type="ECO:0000313" key="3">
    <source>
        <dbReference type="Proteomes" id="UP001165160"/>
    </source>
</evidence>
<comment type="caution">
    <text evidence="2">The sequence shown here is derived from an EMBL/GenBank/DDBJ whole genome shotgun (WGS) entry which is preliminary data.</text>
</comment>
<accession>A0A9W7F166</accession>
<dbReference type="AlphaFoldDB" id="A0A9W7F166"/>
<organism evidence="2 3">
    <name type="scientific">Triparma verrucosa</name>
    <dbReference type="NCBI Taxonomy" id="1606542"/>
    <lineage>
        <taxon>Eukaryota</taxon>
        <taxon>Sar</taxon>
        <taxon>Stramenopiles</taxon>
        <taxon>Ochrophyta</taxon>
        <taxon>Bolidophyceae</taxon>
        <taxon>Parmales</taxon>
        <taxon>Triparmaceae</taxon>
        <taxon>Triparma</taxon>
    </lineage>
</organism>
<keyword evidence="3" id="KW-1185">Reference proteome</keyword>
<gene>
    <name evidence="2" type="ORF">TrVE_jg9550</name>
</gene>
<protein>
    <submittedName>
        <fullName evidence="2">Uncharacterized protein</fullName>
    </submittedName>
</protein>
<reference evidence="3" key="1">
    <citation type="journal article" date="2023" name="Commun. Biol.">
        <title>Genome analysis of Parmales, the sister group of diatoms, reveals the evolutionary specialization of diatoms from phago-mixotrophs to photoautotrophs.</title>
        <authorList>
            <person name="Ban H."/>
            <person name="Sato S."/>
            <person name="Yoshikawa S."/>
            <person name="Yamada K."/>
            <person name="Nakamura Y."/>
            <person name="Ichinomiya M."/>
            <person name="Sato N."/>
            <person name="Blanc-Mathieu R."/>
            <person name="Endo H."/>
            <person name="Kuwata A."/>
            <person name="Ogata H."/>
        </authorList>
    </citation>
    <scope>NUCLEOTIDE SEQUENCE [LARGE SCALE GENOMIC DNA]</scope>
    <source>
        <strain evidence="3">NIES 3699</strain>
    </source>
</reference>
<dbReference type="Proteomes" id="UP001165160">
    <property type="component" value="Unassembled WGS sequence"/>
</dbReference>
<dbReference type="EMBL" id="BRXX01000206">
    <property type="protein sequence ID" value="GMH97802.1"/>
    <property type="molecule type" value="Genomic_DNA"/>
</dbReference>
<name>A0A9W7F166_9STRA</name>
<feature type="compositionally biased region" description="Polar residues" evidence="1">
    <location>
        <begin position="423"/>
        <end position="432"/>
    </location>
</feature>
<feature type="compositionally biased region" description="Acidic residues" evidence="1">
    <location>
        <begin position="220"/>
        <end position="237"/>
    </location>
</feature>
<sequence length="483" mass="52610">MSTAFQVFTETEDVGKRLKTSKKRIFYRFGFVSDPEIKHEIIMVHSLMSGKKLVFLNGQKVHGSQSMTAGFHLDLEVSGSLVSVGASETEQYYLRIDGVNFRDLQYYSPPLTSPASNMTENQRQEVERAHAHQVMHDLDQDLELAMRMQEEEHEVVRRASVIESEDERMARELQMQFDKEHEEHEEYLRKSGVDVSTLRRPSAAPASFTQGSLPPPAPEPEPEPIDLLSFDDEDEVDQPPPIDDSHFSSVEFTPHPVPPPPVAVAAGAKTDPRTSTSSLSAFDDDEVDPGPVQKEAALPPPIKPTTPSRPKPKPAGMKPPTGMKPPPELTPTVTYNDARGNLSALDDLHPDLVQPETSTTTAPAATSTSTTIPTKNSFDALDPFAGMSNPSTTNTGPKDNSTASPTYQTLSSTPVSPPDLANHMSTGLSNLSVGAAPPLIGRTMSARNPFDAYDAAIRESNQHDAKKEGNKNTDDAFAGLGSF</sequence>
<proteinExistence type="predicted"/>
<evidence type="ECO:0000256" key="1">
    <source>
        <dbReference type="SAM" id="MobiDB-lite"/>
    </source>
</evidence>
<feature type="compositionally biased region" description="Low complexity" evidence="1">
    <location>
        <begin position="355"/>
        <end position="374"/>
    </location>
</feature>
<feature type="region of interest" description="Disordered" evidence="1">
    <location>
        <begin position="178"/>
        <end position="483"/>
    </location>
</feature>
<feature type="compositionally biased region" description="Polar residues" evidence="1">
    <location>
        <begin position="388"/>
        <end position="414"/>
    </location>
</feature>
<evidence type="ECO:0000313" key="2">
    <source>
        <dbReference type="EMBL" id="GMH97802.1"/>
    </source>
</evidence>